<sequence length="585" mass="65953">MQEAAEVPAIDLPTLQQWTETIGRAQQMMLEFWVNQAKDAQPPADQWSMSLWADMSSLWTIDGSRIADRQAQLLTQSLDLWNRFLSPGTDAGSPADKDRRFKGDAWRSQPLFDLIRQSYLLVSDHLLANIDEMEGLDPAQRERLRFATRAIIEAISPSNFAFTNPEVIERTIETGGQNLVAGLEHMLTDLSRGQLTQTRADAFELGRNIASTPGKVVFETELFQLIQYNPTTEEVFRKPLLIFPPWINRFYILDLSPEKSFIRWAVEQGHTVFIVSWKSADETLKDVTAEDYVRAQVSAIDTVRDVLGVKSVNTIGYCVAGTTLAMTLAWLTAQGQAQKVESATYFTAQVDFEDAGDLKIFVDDDQLALVSALSQGKGYLDGRFMTATFNLLRGQDLIWSYVVNNYLLGKEYTPFDLLYWNSDFTNLPARWHREYLADLYRDNKLMRGEISIAGTPIRLGDVMTPSYVQAGREDHIAPARSVWKMMEAMKAPMRFLLAGSGHIAGVVNPPSSGKYQYWTFDGKAASLDEFIEKASETQGSWWPDWMEWIRPHAGKLVPATGARIPGGNPKYPAIEDAPGRYVTMR</sequence>
<feature type="domain" description="Poly-beta-hydroxybutyrate polymerase N-terminal" evidence="6">
    <location>
        <begin position="97"/>
        <end position="265"/>
    </location>
</feature>
<evidence type="ECO:0000259" key="6">
    <source>
        <dbReference type="Pfam" id="PF07167"/>
    </source>
</evidence>
<dbReference type="Pfam" id="PF07167">
    <property type="entry name" value="PhaC_N"/>
    <property type="match status" value="1"/>
</dbReference>
<name>A0A1L3ZQS1_9SPHN</name>
<dbReference type="RefSeq" id="WP_072595539.1">
    <property type="nucleotide sequence ID" value="NZ_CP018221.1"/>
</dbReference>
<keyword evidence="8" id="KW-1185">Reference proteome</keyword>
<evidence type="ECO:0000313" key="7">
    <source>
        <dbReference type="EMBL" id="API57963.1"/>
    </source>
</evidence>
<accession>A0A1L3ZQS1</accession>
<protein>
    <submittedName>
        <fullName evidence="7">Class I poly(R)-hydroxyalkanoic acid synthase</fullName>
    </submittedName>
</protein>
<dbReference type="GO" id="GO:0005737">
    <property type="term" value="C:cytoplasm"/>
    <property type="evidence" value="ECO:0007669"/>
    <property type="project" value="UniProtKB-SubCell"/>
</dbReference>
<dbReference type="InterPro" id="IPR000073">
    <property type="entry name" value="AB_hydrolase_1"/>
</dbReference>
<reference evidence="8" key="1">
    <citation type="submission" date="2016-11" db="EMBL/GenBank/DDBJ databases">
        <title>Complete Genome Sequence of alachlor-degrading Sphingomonas sp. strain JJ-A5.</title>
        <authorList>
            <person name="Lee H."/>
            <person name="Ka J.-O."/>
        </authorList>
    </citation>
    <scope>NUCLEOTIDE SEQUENCE [LARGE SCALE GENOMIC DNA]</scope>
    <source>
        <strain evidence="8">JJ-A5</strain>
    </source>
</reference>
<dbReference type="InterPro" id="IPR010941">
    <property type="entry name" value="PhaC_N"/>
</dbReference>
<evidence type="ECO:0000313" key="8">
    <source>
        <dbReference type="Proteomes" id="UP000182063"/>
    </source>
</evidence>
<dbReference type="Proteomes" id="UP000182063">
    <property type="component" value="Chromosome"/>
</dbReference>
<feature type="domain" description="AB hydrolase-1" evidence="5">
    <location>
        <begin position="269"/>
        <end position="508"/>
    </location>
</feature>
<dbReference type="GO" id="GO:0042619">
    <property type="term" value="P:poly-hydroxybutyrate biosynthetic process"/>
    <property type="evidence" value="ECO:0007669"/>
    <property type="project" value="InterPro"/>
</dbReference>
<evidence type="ECO:0000256" key="4">
    <source>
        <dbReference type="ARBA" id="ARBA00023315"/>
    </source>
</evidence>
<dbReference type="KEGG" id="sphj:BSL82_00470"/>
<keyword evidence="2" id="KW-0963">Cytoplasm</keyword>
<dbReference type="EMBL" id="CP018221">
    <property type="protein sequence ID" value="API57963.1"/>
    <property type="molecule type" value="Genomic_DNA"/>
</dbReference>
<evidence type="ECO:0000259" key="5">
    <source>
        <dbReference type="Pfam" id="PF00561"/>
    </source>
</evidence>
<evidence type="ECO:0000256" key="3">
    <source>
        <dbReference type="ARBA" id="ARBA00022679"/>
    </source>
</evidence>
<gene>
    <name evidence="7" type="ORF">BSL82_00470</name>
</gene>
<keyword evidence="3" id="KW-0808">Transferase</keyword>
<dbReference type="OrthoDB" id="7208816at2"/>
<evidence type="ECO:0000256" key="1">
    <source>
        <dbReference type="ARBA" id="ARBA00004496"/>
    </source>
</evidence>
<dbReference type="Pfam" id="PF00561">
    <property type="entry name" value="Abhydrolase_1"/>
    <property type="match status" value="1"/>
</dbReference>
<comment type="subcellular location">
    <subcellularLocation>
        <location evidence="1">Cytoplasm</location>
    </subcellularLocation>
</comment>
<dbReference type="AlphaFoldDB" id="A0A1L3ZQS1"/>
<dbReference type="PANTHER" id="PTHR36837:SF5">
    <property type="entry name" value="POLY-3-HYDROXYBUTYRATE SYNTHASE"/>
    <property type="match status" value="1"/>
</dbReference>
<dbReference type="SUPFAM" id="SSF53474">
    <property type="entry name" value="alpha/beta-Hydrolases"/>
    <property type="match status" value="1"/>
</dbReference>
<dbReference type="NCBIfam" id="TIGR01838">
    <property type="entry name" value="PHA_synth_I"/>
    <property type="match status" value="1"/>
</dbReference>
<dbReference type="PANTHER" id="PTHR36837">
    <property type="entry name" value="POLY(3-HYDROXYALKANOATE) POLYMERASE SUBUNIT PHAC"/>
    <property type="match status" value="1"/>
</dbReference>
<dbReference type="InterPro" id="IPR029058">
    <property type="entry name" value="AB_hydrolase_fold"/>
</dbReference>
<keyword evidence="4" id="KW-0012">Acyltransferase</keyword>
<dbReference type="STRING" id="1921510.BSL82_00470"/>
<dbReference type="Gene3D" id="3.40.50.1820">
    <property type="entry name" value="alpha/beta hydrolase"/>
    <property type="match status" value="1"/>
</dbReference>
<dbReference type="InterPro" id="IPR051321">
    <property type="entry name" value="PHA/PHB_synthase"/>
</dbReference>
<dbReference type="GO" id="GO:0016746">
    <property type="term" value="F:acyltransferase activity"/>
    <property type="evidence" value="ECO:0007669"/>
    <property type="project" value="UniProtKB-KW"/>
</dbReference>
<proteinExistence type="predicted"/>
<organism evidence="7 8">
    <name type="scientific">Tardibacter chloracetimidivorans</name>
    <dbReference type="NCBI Taxonomy" id="1921510"/>
    <lineage>
        <taxon>Bacteria</taxon>
        <taxon>Pseudomonadati</taxon>
        <taxon>Pseudomonadota</taxon>
        <taxon>Alphaproteobacteria</taxon>
        <taxon>Sphingomonadales</taxon>
        <taxon>Sphingomonadaceae</taxon>
        <taxon>Tardibacter</taxon>
    </lineage>
</organism>
<dbReference type="InterPro" id="IPR010963">
    <property type="entry name" value="PHA_synth_I"/>
</dbReference>
<evidence type="ECO:0000256" key="2">
    <source>
        <dbReference type="ARBA" id="ARBA00022490"/>
    </source>
</evidence>